<gene>
    <name evidence="5" type="primary">Sb1445s002010</name>
    <name evidence="5" type="ORF">SORBIDRAFT_1445s002010</name>
</gene>
<feature type="region of interest" description="Disordered" evidence="4">
    <location>
        <begin position="1"/>
        <end position="41"/>
    </location>
</feature>
<dbReference type="InterPro" id="IPR036354">
    <property type="entry name" value="Prot_inh_pot1_sf"/>
</dbReference>
<evidence type="ECO:0000256" key="2">
    <source>
        <dbReference type="ARBA" id="ARBA00022690"/>
    </source>
</evidence>
<dbReference type="HOGENOM" id="CLU_158942_3_1_1"/>
<keyword evidence="2" id="KW-0646">Protease inhibitor</keyword>
<dbReference type="EMBL" id="GL004036">
    <property type="protein sequence ID" value="EES20296.1"/>
    <property type="molecule type" value="Genomic_DNA"/>
</dbReference>
<accession>C6JSM0</accession>
<dbReference type="SUPFAM" id="SSF54654">
    <property type="entry name" value="CI-2 family of serine protease inhibitors"/>
    <property type="match status" value="1"/>
</dbReference>
<protein>
    <submittedName>
        <fullName evidence="5">Uncharacterized protein</fullName>
    </submittedName>
</protein>
<dbReference type="Gene3D" id="3.30.10.10">
    <property type="entry name" value="Trypsin Inhibitor V, subunit A"/>
    <property type="match status" value="1"/>
</dbReference>
<evidence type="ECO:0000256" key="4">
    <source>
        <dbReference type="SAM" id="MobiDB-lite"/>
    </source>
</evidence>
<dbReference type="Pfam" id="PF00280">
    <property type="entry name" value="potato_inhibit"/>
    <property type="match status" value="1"/>
</dbReference>
<dbReference type="PANTHER" id="PTHR33091:SF53">
    <property type="entry name" value="OS08G0441300 PROTEIN"/>
    <property type="match status" value="1"/>
</dbReference>
<evidence type="ECO:0000313" key="5">
    <source>
        <dbReference type="EMBL" id="EES20296.1"/>
    </source>
</evidence>
<evidence type="ECO:0000256" key="3">
    <source>
        <dbReference type="ARBA" id="ARBA00022900"/>
    </source>
</evidence>
<comment type="similarity">
    <text evidence="1">Belongs to the protease inhibitor I13 (potato type I serine protease inhibitor) family.</text>
</comment>
<evidence type="ECO:0000256" key="1">
    <source>
        <dbReference type="ARBA" id="ARBA00008210"/>
    </source>
</evidence>
<dbReference type="GO" id="GO:0004867">
    <property type="term" value="F:serine-type endopeptidase inhibitor activity"/>
    <property type="evidence" value="ECO:0007669"/>
    <property type="project" value="UniProtKB-KW"/>
</dbReference>
<feature type="compositionally biased region" description="Basic and acidic residues" evidence="4">
    <location>
        <begin position="27"/>
        <end position="37"/>
    </location>
</feature>
<dbReference type="PANTHER" id="PTHR33091">
    <property type="entry name" value="PROTEIN, PUTATIVE, EXPRESSED-RELATED"/>
    <property type="match status" value="1"/>
</dbReference>
<sequence length="95" mass="10292">LELTSDSRSSSSRPAKAKTMTKTFAPPKDHGEKESWPEVKGWPATQAAQTIAHERPDVAVEVLPPGSYVIPGYNGKRVRVHIDDSGNVSEIPKIG</sequence>
<dbReference type="InterPro" id="IPR000864">
    <property type="entry name" value="Prot_inh_pot1"/>
</dbReference>
<feature type="non-terminal residue" evidence="5">
    <location>
        <position position="1"/>
    </location>
</feature>
<dbReference type="GO" id="GO:0009611">
    <property type="term" value="P:response to wounding"/>
    <property type="evidence" value="ECO:0007669"/>
    <property type="project" value="InterPro"/>
</dbReference>
<organism evidence="5">
    <name type="scientific">Sorghum bicolor</name>
    <name type="common">Sorghum</name>
    <name type="synonym">Sorghum vulgare</name>
    <dbReference type="NCBI Taxonomy" id="4558"/>
    <lineage>
        <taxon>Eukaryota</taxon>
        <taxon>Viridiplantae</taxon>
        <taxon>Streptophyta</taxon>
        <taxon>Embryophyta</taxon>
        <taxon>Tracheophyta</taxon>
        <taxon>Spermatophyta</taxon>
        <taxon>Magnoliopsida</taxon>
        <taxon>Liliopsida</taxon>
        <taxon>Poales</taxon>
        <taxon>Poaceae</taxon>
        <taxon>PACMAD clade</taxon>
        <taxon>Panicoideae</taxon>
        <taxon>Andropogonodae</taxon>
        <taxon>Andropogoneae</taxon>
        <taxon>Sorghinae</taxon>
        <taxon>Sorghum</taxon>
    </lineage>
</organism>
<reference evidence="5" key="1">
    <citation type="journal article" date="2009" name="Nature">
        <title>The Sorghum bicolor genome and the diversification of grasses.</title>
        <authorList>
            <person name="Paterson A.H."/>
            <person name="Bowers J.E."/>
            <person name="Bruggmann R."/>
            <person name="Dubchak I."/>
            <person name="Grimwood J."/>
            <person name="Gundlach H."/>
            <person name="Haberer G."/>
            <person name="Hellsten U."/>
            <person name="Mitros T."/>
            <person name="Poliakov A."/>
            <person name="Schmutz J."/>
            <person name="Spannagl M."/>
            <person name="Tang H."/>
            <person name="Wang X."/>
            <person name="Wicker T."/>
            <person name="Bharti A.K."/>
            <person name="Chapman J."/>
            <person name="Feltus F.A."/>
            <person name="Gowik U."/>
            <person name="Grigoriev I.V."/>
            <person name="Lyons E."/>
            <person name="Maher C.A."/>
            <person name="Martis M."/>
            <person name="Narechania A."/>
            <person name="Otillar R.P."/>
            <person name="Penning B.W."/>
            <person name="Salamov A.A."/>
            <person name="Wang Y."/>
            <person name="Zhang L."/>
            <person name="Carpita N.C."/>
            <person name="Freeling M."/>
            <person name="Gingle A.R."/>
            <person name="Hash C.T."/>
            <person name="Keller B."/>
            <person name="Klein P."/>
            <person name="Kresovich S."/>
            <person name="McCann M.C."/>
            <person name="Ming R."/>
            <person name="Peterson D.G."/>
            <person name="Mehboob-ur-Rahman"/>
            <person name="Ware D."/>
            <person name="Westhoff P."/>
            <person name="Mayer K.F."/>
            <person name="Messing J."/>
            <person name="Rokhsar D.S."/>
        </authorList>
    </citation>
    <scope>NUCLEOTIDE SEQUENCE [LARGE SCALE GENOMIC DNA]</scope>
</reference>
<feature type="compositionally biased region" description="Low complexity" evidence="4">
    <location>
        <begin position="1"/>
        <end position="13"/>
    </location>
</feature>
<dbReference type="AlphaFoldDB" id="C6JSM0"/>
<name>C6JSM0_SORBI</name>
<proteinExistence type="inferred from homology"/>
<keyword evidence="3" id="KW-0722">Serine protease inhibitor</keyword>